<dbReference type="STRING" id="56857.A0A200QY78"/>
<evidence type="ECO:0000256" key="5">
    <source>
        <dbReference type="ARBA" id="ARBA00023242"/>
    </source>
</evidence>
<dbReference type="PANTHER" id="PTHR31391:SF155">
    <property type="entry name" value="B3 DOMAIN-CONTAINING PROTEIN OS11G0197600"/>
    <property type="match status" value="1"/>
</dbReference>
<name>A0A200QY78_MACCD</name>
<evidence type="ECO:0000256" key="1">
    <source>
        <dbReference type="ARBA" id="ARBA00004123"/>
    </source>
</evidence>
<dbReference type="AlphaFoldDB" id="A0A200QY78"/>
<dbReference type="InterPro" id="IPR003340">
    <property type="entry name" value="B3_DNA-bd"/>
</dbReference>
<comment type="subcellular location">
    <subcellularLocation>
        <location evidence="1">Nucleus</location>
    </subcellularLocation>
</comment>
<protein>
    <submittedName>
        <fullName evidence="7">B3 DNA binding domain</fullName>
    </submittedName>
</protein>
<dbReference type="InterPro" id="IPR015300">
    <property type="entry name" value="DNA-bd_pseudobarrel_sf"/>
</dbReference>
<organism evidence="7 8">
    <name type="scientific">Macleaya cordata</name>
    <name type="common">Five-seeded plume-poppy</name>
    <name type="synonym">Bocconia cordata</name>
    <dbReference type="NCBI Taxonomy" id="56857"/>
    <lineage>
        <taxon>Eukaryota</taxon>
        <taxon>Viridiplantae</taxon>
        <taxon>Streptophyta</taxon>
        <taxon>Embryophyta</taxon>
        <taxon>Tracheophyta</taxon>
        <taxon>Spermatophyta</taxon>
        <taxon>Magnoliopsida</taxon>
        <taxon>Ranunculales</taxon>
        <taxon>Papaveraceae</taxon>
        <taxon>Papaveroideae</taxon>
        <taxon>Macleaya</taxon>
    </lineage>
</organism>
<dbReference type="Gene3D" id="2.40.330.10">
    <property type="entry name" value="DNA-binding pseudobarrel domain"/>
    <property type="match status" value="2"/>
</dbReference>
<dbReference type="GO" id="GO:0005634">
    <property type="term" value="C:nucleus"/>
    <property type="evidence" value="ECO:0007669"/>
    <property type="project" value="UniProtKB-SubCell"/>
</dbReference>
<dbReference type="OMA" id="HEKRESW"/>
<dbReference type="EMBL" id="MVGT01000759">
    <property type="protein sequence ID" value="OVA15443.1"/>
    <property type="molecule type" value="Genomic_DNA"/>
</dbReference>
<evidence type="ECO:0000256" key="2">
    <source>
        <dbReference type="ARBA" id="ARBA00023015"/>
    </source>
</evidence>
<dbReference type="Pfam" id="PF02362">
    <property type="entry name" value="B3"/>
    <property type="match status" value="2"/>
</dbReference>
<dbReference type="PROSITE" id="PS50863">
    <property type="entry name" value="B3"/>
    <property type="match status" value="2"/>
</dbReference>
<sequence>MRLFSRSRKWALRIPIPFLKHIIRETSRTFYLTGPSGEIWTVSLIQNIDGYFFEEGWQEFVRDHFMELGDFCVFIYEGNMHFTVQIFDTSGCEKESAFHAICSQDYTHSVRDKGKKIGSNEAAKVLNASSYESCQCYSNRKRNMAANVTQADKQSGTLTSQRRHVTSEEKGRAINAANEFESKNPFTMIVMRHSYVYSGFCLPMPCSFKNFHLPETDQEIILRDPRGNEWPVSYVVTNGSQRRGSLSAGWGAFSYHNNIEKDDVCIFELIKEDVMQVHIFRVVDEITPLIKHSTRKRHGCCK</sequence>
<proteinExistence type="predicted"/>
<keyword evidence="3" id="KW-0238">DNA-binding</keyword>
<dbReference type="SMART" id="SM01019">
    <property type="entry name" value="B3"/>
    <property type="match status" value="2"/>
</dbReference>
<evidence type="ECO:0000313" key="7">
    <source>
        <dbReference type="EMBL" id="OVA15443.1"/>
    </source>
</evidence>
<dbReference type="SUPFAM" id="SSF101936">
    <property type="entry name" value="DNA-binding pseudobarrel domain"/>
    <property type="match status" value="2"/>
</dbReference>
<keyword evidence="5" id="KW-0539">Nucleus</keyword>
<dbReference type="PANTHER" id="PTHR31391">
    <property type="entry name" value="B3 DOMAIN-CONTAINING PROTEIN OS11G0197600-RELATED"/>
    <property type="match status" value="1"/>
</dbReference>
<dbReference type="InParanoid" id="A0A200QY78"/>
<dbReference type="OrthoDB" id="1666376at2759"/>
<dbReference type="CDD" id="cd10017">
    <property type="entry name" value="B3_DNA"/>
    <property type="match status" value="2"/>
</dbReference>
<dbReference type="Proteomes" id="UP000195402">
    <property type="component" value="Unassembled WGS sequence"/>
</dbReference>
<comment type="caution">
    <text evidence="7">The sequence shown here is derived from an EMBL/GenBank/DDBJ whole genome shotgun (WGS) entry which is preliminary data.</text>
</comment>
<feature type="domain" description="TF-B3" evidence="6">
    <location>
        <begin position="187"/>
        <end position="283"/>
    </location>
</feature>
<evidence type="ECO:0000256" key="3">
    <source>
        <dbReference type="ARBA" id="ARBA00023125"/>
    </source>
</evidence>
<dbReference type="GO" id="GO:0003677">
    <property type="term" value="F:DNA binding"/>
    <property type="evidence" value="ECO:0007669"/>
    <property type="project" value="UniProtKB-KW"/>
</dbReference>
<evidence type="ECO:0000259" key="6">
    <source>
        <dbReference type="PROSITE" id="PS50863"/>
    </source>
</evidence>
<gene>
    <name evidence="7" type="ORF">BVC80_1229g17</name>
</gene>
<dbReference type="InterPro" id="IPR044837">
    <property type="entry name" value="REM16-like"/>
</dbReference>
<keyword evidence="2" id="KW-0805">Transcription regulation</keyword>
<evidence type="ECO:0000313" key="8">
    <source>
        <dbReference type="Proteomes" id="UP000195402"/>
    </source>
</evidence>
<feature type="domain" description="TF-B3" evidence="6">
    <location>
        <begin position="1"/>
        <end position="90"/>
    </location>
</feature>
<keyword evidence="8" id="KW-1185">Reference proteome</keyword>
<reference evidence="7 8" key="1">
    <citation type="journal article" date="2017" name="Mol. Plant">
        <title>The Genome of Medicinal Plant Macleaya cordata Provides New Insights into Benzylisoquinoline Alkaloids Metabolism.</title>
        <authorList>
            <person name="Liu X."/>
            <person name="Liu Y."/>
            <person name="Huang P."/>
            <person name="Ma Y."/>
            <person name="Qing Z."/>
            <person name="Tang Q."/>
            <person name="Cao H."/>
            <person name="Cheng P."/>
            <person name="Zheng Y."/>
            <person name="Yuan Z."/>
            <person name="Zhou Y."/>
            <person name="Liu J."/>
            <person name="Tang Z."/>
            <person name="Zhuo Y."/>
            <person name="Zhang Y."/>
            <person name="Yu L."/>
            <person name="Huang J."/>
            <person name="Yang P."/>
            <person name="Peng Q."/>
            <person name="Zhang J."/>
            <person name="Jiang W."/>
            <person name="Zhang Z."/>
            <person name="Lin K."/>
            <person name="Ro D.K."/>
            <person name="Chen X."/>
            <person name="Xiong X."/>
            <person name="Shang Y."/>
            <person name="Huang S."/>
            <person name="Zeng J."/>
        </authorList>
    </citation>
    <scope>NUCLEOTIDE SEQUENCE [LARGE SCALE GENOMIC DNA]</scope>
    <source>
        <strain evidence="8">cv. BLH2017</strain>
        <tissue evidence="7">Root</tissue>
    </source>
</reference>
<keyword evidence="4" id="KW-0804">Transcription</keyword>
<evidence type="ECO:0000256" key="4">
    <source>
        <dbReference type="ARBA" id="ARBA00023163"/>
    </source>
</evidence>
<dbReference type="FunCoup" id="A0A200QY78">
    <property type="interactions" value="59"/>
</dbReference>
<accession>A0A200QY78</accession>